<accession>A0A229FW81</accession>
<reference evidence="1 2" key="1">
    <citation type="submission" date="2017-06" db="EMBL/GenBank/DDBJ databases">
        <title>Reclassification of a Polynucleobacter cosmopolitanus strain isolated from tropical Lake Victoria as Polynucleobacter victoriensis comb. nov.</title>
        <authorList>
            <person name="Hahn M.W."/>
        </authorList>
    </citation>
    <scope>NUCLEOTIDE SEQUENCE [LARGE SCALE GENOMIC DNA]</scope>
    <source>
        <strain evidence="1 2">MWH-MoIso2</strain>
    </source>
</reference>
<keyword evidence="2" id="KW-1185">Reference proteome</keyword>
<gene>
    <name evidence="1" type="ORF">AOC33_04125</name>
</gene>
<dbReference type="Proteomes" id="UP000215188">
    <property type="component" value="Unassembled WGS sequence"/>
</dbReference>
<protein>
    <submittedName>
        <fullName evidence="1">Uncharacterized protein</fullName>
    </submittedName>
</protein>
<proteinExistence type="predicted"/>
<dbReference type="EMBL" id="NJGG01000001">
    <property type="protein sequence ID" value="OXL16267.1"/>
    <property type="molecule type" value="Genomic_DNA"/>
</dbReference>
<name>A0A229FW81_9BURK</name>
<dbReference type="AlphaFoldDB" id="A0A229FW81"/>
<evidence type="ECO:0000313" key="1">
    <source>
        <dbReference type="EMBL" id="OXL16267.1"/>
    </source>
</evidence>
<comment type="caution">
    <text evidence="1">The sequence shown here is derived from an EMBL/GenBank/DDBJ whole genome shotgun (WGS) entry which is preliminary data.</text>
</comment>
<organism evidence="1 2">
    <name type="scientific">Polynucleobacter cosmopolitanus</name>
    <dbReference type="NCBI Taxonomy" id="351345"/>
    <lineage>
        <taxon>Bacteria</taxon>
        <taxon>Pseudomonadati</taxon>
        <taxon>Pseudomonadota</taxon>
        <taxon>Betaproteobacteria</taxon>
        <taxon>Burkholderiales</taxon>
        <taxon>Burkholderiaceae</taxon>
        <taxon>Polynucleobacter</taxon>
    </lineage>
</organism>
<evidence type="ECO:0000313" key="2">
    <source>
        <dbReference type="Proteomes" id="UP000215188"/>
    </source>
</evidence>
<sequence>MTGGVWQHNLYTQKNCPSQDSDFIAKFDRHKDAQFLDKSRLVTQALEIKAKAVYRRIFENPCVGGSMPPQAIKISKPLSADF</sequence>